<comment type="caution">
    <text evidence="1">The sequence shown here is derived from an EMBL/GenBank/DDBJ whole genome shotgun (WGS) entry which is preliminary data.</text>
</comment>
<sequence>MKPNLVITISRQFGAGGAFIGQQIAKRLNIHYADREIIRKAAEKLSVREEDLEHRDEKTQPFWETMLMSTGYAPEFYIPINIKYAPTDAEMYAAETSIIRKIAEKGNAVIIGRGGFHILKDRPACLRVFLFAGMDSRIQRVMNDYKLSKKDAEDTIHEKDKDRARYIQAFTGTDWTDATNYDLTLDTGKLGVDKTVEAILAITRLV</sequence>
<dbReference type="Gene3D" id="3.40.50.300">
    <property type="entry name" value="P-loop containing nucleotide triphosphate hydrolases"/>
    <property type="match status" value="1"/>
</dbReference>
<evidence type="ECO:0000313" key="1">
    <source>
        <dbReference type="EMBL" id="MPL99447.1"/>
    </source>
</evidence>
<dbReference type="SUPFAM" id="SSF52540">
    <property type="entry name" value="P-loop containing nucleoside triphosphate hydrolases"/>
    <property type="match status" value="1"/>
</dbReference>
<dbReference type="EC" id="2.7.4.25" evidence="1"/>
<dbReference type="GO" id="GO:0016301">
    <property type="term" value="F:kinase activity"/>
    <property type="evidence" value="ECO:0007669"/>
    <property type="project" value="UniProtKB-KW"/>
</dbReference>
<gene>
    <name evidence="1" type="primary">cmk_22</name>
    <name evidence="1" type="ORF">SDC9_45665</name>
</gene>
<protein>
    <submittedName>
        <fullName evidence="1">Cytidylate kinase</fullName>
        <ecNumber evidence="1">2.7.4.25</ecNumber>
    </submittedName>
</protein>
<keyword evidence="1" id="KW-0418">Kinase</keyword>
<proteinExistence type="predicted"/>
<dbReference type="EMBL" id="VSSQ01000667">
    <property type="protein sequence ID" value="MPL99447.1"/>
    <property type="molecule type" value="Genomic_DNA"/>
</dbReference>
<keyword evidence="1" id="KW-0808">Transferase</keyword>
<dbReference type="AlphaFoldDB" id="A0A644W797"/>
<accession>A0A644W797</accession>
<organism evidence="1">
    <name type="scientific">bioreactor metagenome</name>
    <dbReference type="NCBI Taxonomy" id="1076179"/>
    <lineage>
        <taxon>unclassified sequences</taxon>
        <taxon>metagenomes</taxon>
        <taxon>ecological metagenomes</taxon>
    </lineage>
</organism>
<dbReference type="Pfam" id="PF13189">
    <property type="entry name" value="Cytidylate_kin2"/>
    <property type="match status" value="1"/>
</dbReference>
<name>A0A644W797_9ZZZZ</name>
<dbReference type="InterPro" id="IPR027417">
    <property type="entry name" value="P-loop_NTPase"/>
</dbReference>
<reference evidence="1" key="1">
    <citation type="submission" date="2019-08" db="EMBL/GenBank/DDBJ databases">
        <authorList>
            <person name="Kucharzyk K."/>
            <person name="Murdoch R.W."/>
            <person name="Higgins S."/>
            <person name="Loffler F."/>
        </authorList>
    </citation>
    <scope>NUCLEOTIDE SEQUENCE</scope>
</reference>